<dbReference type="STRING" id="1617426.TR69_WS6001001306"/>
<name>A0A136LWH7_9BACT</name>
<evidence type="ECO:0000256" key="2">
    <source>
        <dbReference type="ARBA" id="ARBA00012438"/>
    </source>
</evidence>
<dbReference type="InterPro" id="IPR050428">
    <property type="entry name" value="TCS_sensor_his_kinase"/>
</dbReference>
<keyword evidence="7" id="KW-1133">Transmembrane helix</keyword>
<protein>
    <recommendedName>
        <fullName evidence="2">histidine kinase</fullName>
        <ecNumber evidence="2">2.7.13.3</ecNumber>
    </recommendedName>
</protein>
<evidence type="ECO:0000256" key="5">
    <source>
        <dbReference type="ARBA" id="ARBA00022692"/>
    </source>
</evidence>
<dbReference type="PANTHER" id="PTHR45436">
    <property type="entry name" value="SENSOR HISTIDINE KINASE YKOH"/>
    <property type="match status" value="1"/>
</dbReference>
<sequence>MKQTKDPELSLKDEFKGFLHDITSPLTVIQYQLDRASSTLTEDQQQYIADILNSAALNLNNLNRMVIATRRMLNGNSDETVFSVAAELHAIAEMYGPFAGARGVRLLEEYDDDRMIAGEVTLFRRIIGNLIQNALEALETVSDPGYVLLRTRRTREWFQIEITDNGPGIPEKIQSRLFRKGISSKGMDRGMGLSLAKDLLRDRFGARITSVSRGKGACFLIRFYKVRSENPSV</sequence>
<dbReference type="Pfam" id="PF02518">
    <property type="entry name" value="HATPase_c"/>
    <property type="match status" value="1"/>
</dbReference>
<dbReference type="GO" id="GO:0004673">
    <property type="term" value="F:protein histidine kinase activity"/>
    <property type="evidence" value="ECO:0007669"/>
    <property type="project" value="UniProtKB-EC"/>
</dbReference>
<dbReference type="Proteomes" id="UP000070457">
    <property type="component" value="Unassembled WGS sequence"/>
</dbReference>
<dbReference type="InterPro" id="IPR036890">
    <property type="entry name" value="HATPase_C_sf"/>
</dbReference>
<dbReference type="SMART" id="SM00387">
    <property type="entry name" value="HATPase_c"/>
    <property type="match status" value="1"/>
</dbReference>
<feature type="domain" description="Histidine kinase" evidence="8">
    <location>
        <begin position="17"/>
        <end position="227"/>
    </location>
</feature>
<dbReference type="SUPFAM" id="SSF55874">
    <property type="entry name" value="ATPase domain of HSP90 chaperone/DNA topoisomerase II/histidine kinase"/>
    <property type="match status" value="1"/>
</dbReference>
<dbReference type="InterPro" id="IPR003594">
    <property type="entry name" value="HATPase_dom"/>
</dbReference>
<gene>
    <name evidence="9" type="primary">glnL</name>
    <name evidence="9" type="ORF">TR69_WS6001001306</name>
</gene>
<evidence type="ECO:0000256" key="1">
    <source>
        <dbReference type="ARBA" id="ARBA00000085"/>
    </source>
</evidence>
<dbReference type="PROSITE" id="PS50109">
    <property type="entry name" value="HIS_KIN"/>
    <property type="match status" value="1"/>
</dbReference>
<evidence type="ECO:0000256" key="3">
    <source>
        <dbReference type="ARBA" id="ARBA00022553"/>
    </source>
</evidence>
<comment type="caution">
    <text evidence="9">The sequence shown here is derived from an EMBL/GenBank/DDBJ whole genome shotgun (WGS) entry which is preliminary data.</text>
</comment>
<evidence type="ECO:0000313" key="9">
    <source>
        <dbReference type="EMBL" id="KXK26014.1"/>
    </source>
</evidence>
<accession>A0A136LWH7</accession>
<evidence type="ECO:0000256" key="4">
    <source>
        <dbReference type="ARBA" id="ARBA00022679"/>
    </source>
</evidence>
<keyword evidence="5" id="KW-0812">Transmembrane</keyword>
<organism evidence="9 10">
    <name type="scientific">candidate division WS6 bacterium OLB20</name>
    <dbReference type="NCBI Taxonomy" id="1617426"/>
    <lineage>
        <taxon>Bacteria</taxon>
        <taxon>Candidatus Dojkabacteria</taxon>
    </lineage>
</organism>
<reference evidence="9 10" key="1">
    <citation type="submission" date="2015-02" db="EMBL/GenBank/DDBJ databases">
        <title>Improved understanding of the partial-nitritation anammox process through 23 genomes representing the majority of the microbial community.</title>
        <authorList>
            <person name="Speth D.R."/>
            <person name="In T Zandt M."/>
            <person name="Guerrero Cruz S."/>
            <person name="Jetten M.S."/>
            <person name="Dutilh B.E."/>
        </authorList>
    </citation>
    <scope>NUCLEOTIDE SEQUENCE [LARGE SCALE GENOMIC DNA]</scope>
    <source>
        <strain evidence="9">OLB20</strain>
    </source>
</reference>
<keyword evidence="4 9" id="KW-0808">Transferase</keyword>
<keyword evidence="3" id="KW-0597">Phosphoprotein</keyword>
<dbReference type="EMBL" id="JYNZ01000005">
    <property type="protein sequence ID" value="KXK26014.1"/>
    <property type="molecule type" value="Genomic_DNA"/>
</dbReference>
<evidence type="ECO:0000256" key="6">
    <source>
        <dbReference type="ARBA" id="ARBA00022777"/>
    </source>
</evidence>
<dbReference type="PANTHER" id="PTHR45436:SF5">
    <property type="entry name" value="SENSOR HISTIDINE KINASE TRCS"/>
    <property type="match status" value="1"/>
</dbReference>
<comment type="catalytic activity">
    <reaction evidence="1">
        <text>ATP + protein L-histidine = ADP + protein N-phospho-L-histidine.</text>
        <dbReference type="EC" id="2.7.13.3"/>
    </reaction>
</comment>
<proteinExistence type="predicted"/>
<evidence type="ECO:0000256" key="7">
    <source>
        <dbReference type="ARBA" id="ARBA00022989"/>
    </source>
</evidence>
<evidence type="ECO:0000259" key="8">
    <source>
        <dbReference type="PROSITE" id="PS50109"/>
    </source>
</evidence>
<dbReference type="Gene3D" id="3.30.565.10">
    <property type="entry name" value="Histidine kinase-like ATPase, C-terminal domain"/>
    <property type="match status" value="1"/>
</dbReference>
<dbReference type="InterPro" id="IPR005467">
    <property type="entry name" value="His_kinase_dom"/>
</dbReference>
<keyword evidence="6" id="KW-0418">Kinase</keyword>
<keyword evidence="7" id="KW-0472">Membrane</keyword>
<dbReference type="AlphaFoldDB" id="A0A136LWH7"/>
<evidence type="ECO:0000313" key="10">
    <source>
        <dbReference type="Proteomes" id="UP000070457"/>
    </source>
</evidence>
<dbReference type="EC" id="2.7.13.3" evidence="2"/>